<comment type="subcellular location">
    <subcellularLocation>
        <location evidence="1">Endoplasmic reticulum</location>
    </subcellularLocation>
</comment>
<evidence type="ECO:0000256" key="3">
    <source>
        <dbReference type="ARBA" id="ARBA00022676"/>
    </source>
</evidence>
<feature type="domain" description="Glycosyl transferase family 28 C-terminal" evidence="6">
    <location>
        <begin position="182"/>
        <end position="293"/>
    </location>
</feature>
<dbReference type="GO" id="GO:0006488">
    <property type="term" value="P:dolichol-linked oligosaccharide biosynthetic process"/>
    <property type="evidence" value="ECO:0007669"/>
    <property type="project" value="InterPro"/>
</dbReference>
<sequence length="321" mass="35484">MNEDLTEPIFPPEARLVLVASTGGHLEQLHRWATRWGIASNQLHWVTFSNEQSRSLLAGSNVTFVDYVRPRDVVGTLRTVRPIRDAAMELRATAVVSTGAAVAVSAAIASRVAGVPFTYIESLARVDRLSMTARILMRFPRIRRFVQSERLSSRSFKHAGSILDDFRTETVTPRAHHERLRVFVTVGTIRPYGFDRLLEAVDRATVNDEVYWQTGESQYQPTHGTVIRAMPRAELIEHLEASDVVVAHAGVGSILSSLAAGRVPLVAARSKKYGEHIDDHQLDIANLLAHRGLVKLTDIHSLTRDDLVSATGLTSKADVSN</sequence>
<evidence type="ECO:0000256" key="5">
    <source>
        <dbReference type="ARBA" id="ARBA00022824"/>
    </source>
</evidence>
<evidence type="ECO:0000313" key="8">
    <source>
        <dbReference type="Proteomes" id="UP000327039"/>
    </source>
</evidence>
<keyword evidence="4 7" id="KW-0808">Transferase</keyword>
<dbReference type="RefSeq" id="WP_150420405.1">
    <property type="nucleotide sequence ID" value="NZ_VYRZ01000004.1"/>
</dbReference>
<gene>
    <name evidence="7" type="ORF">F6B42_14335</name>
</gene>
<dbReference type="PANTHER" id="PTHR12867:SF6">
    <property type="entry name" value="N-ACETYLGLUCOSAMINYLDIPHOSPHODOLICHOL N-ACETYLGLUCOSAMINYLTRANSFERASE"/>
    <property type="match status" value="1"/>
</dbReference>
<dbReference type="InterPro" id="IPR007235">
    <property type="entry name" value="Glyco_trans_28_C"/>
</dbReference>
<dbReference type="Gene3D" id="3.40.50.2000">
    <property type="entry name" value="Glycogen Phosphorylase B"/>
    <property type="match status" value="2"/>
</dbReference>
<name>A0A5J5IN98_9MICO</name>
<dbReference type="Proteomes" id="UP000327039">
    <property type="component" value="Unassembled WGS sequence"/>
</dbReference>
<protein>
    <submittedName>
        <fullName evidence="7">Glycosyltransferase</fullName>
    </submittedName>
</protein>
<evidence type="ECO:0000256" key="4">
    <source>
        <dbReference type="ARBA" id="ARBA00022679"/>
    </source>
</evidence>
<organism evidence="7 8">
    <name type="scientific">Microbacterium radiodurans</name>
    <dbReference type="NCBI Taxonomy" id="661398"/>
    <lineage>
        <taxon>Bacteria</taxon>
        <taxon>Bacillati</taxon>
        <taxon>Actinomycetota</taxon>
        <taxon>Actinomycetes</taxon>
        <taxon>Micrococcales</taxon>
        <taxon>Microbacteriaceae</taxon>
        <taxon>Microbacterium</taxon>
    </lineage>
</organism>
<evidence type="ECO:0000256" key="2">
    <source>
        <dbReference type="ARBA" id="ARBA00006962"/>
    </source>
</evidence>
<dbReference type="InterPro" id="IPR039042">
    <property type="entry name" value="Alg13-like"/>
</dbReference>
<dbReference type="OrthoDB" id="555447at2"/>
<dbReference type="Pfam" id="PF04101">
    <property type="entry name" value="Glyco_tran_28_C"/>
    <property type="match status" value="1"/>
</dbReference>
<dbReference type="GO" id="GO:0016758">
    <property type="term" value="F:hexosyltransferase activity"/>
    <property type="evidence" value="ECO:0007669"/>
    <property type="project" value="InterPro"/>
</dbReference>
<proteinExistence type="inferred from homology"/>
<evidence type="ECO:0000256" key="1">
    <source>
        <dbReference type="ARBA" id="ARBA00004240"/>
    </source>
</evidence>
<keyword evidence="8" id="KW-1185">Reference proteome</keyword>
<reference evidence="8" key="1">
    <citation type="submission" date="2019-09" db="EMBL/GenBank/DDBJ databases">
        <title>Mumia zhuanghuii sp. nov. isolated from the intestinal contents of plateau pika (Ochotona curzoniae) in the Qinghai-Tibet plateau of China.</title>
        <authorList>
            <person name="Tian Z."/>
        </authorList>
    </citation>
    <scope>NUCLEOTIDE SEQUENCE [LARGE SCALE GENOMIC DNA]</scope>
    <source>
        <strain evidence="8">DSM 25564</strain>
    </source>
</reference>
<dbReference type="AlphaFoldDB" id="A0A5J5IN98"/>
<comment type="caution">
    <text evidence="7">The sequence shown here is derived from an EMBL/GenBank/DDBJ whole genome shotgun (WGS) entry which is preliminary data.</text>
</comment>
<evidence type="ECO:0000259" key="6">
    <source>
        <dbReference type="Pfam" id="PF04101"/>
    </source>
</evidence>
<keyword evidence="3" id="KW-0328">Glycosyltransferase</keyword>
<dbReference type="EMBL" id="VYRZ01000004">
    <property type="protein sequence ID" value="KAA9084153.1"/>
    <property type="molecule type" value="Genomic_DNA"/>
</dbReference>
<comment type="similarity">
    <text evidence="2">Belongs to the glycosyltransferase 28 family.</text>
</comment>
<accession>A0A5J5IN98</accession>
<dbReference type="SUPFAM" id="SSF53756">
    <property type="entry name" value="UDP-Glycosyltransferase/glycogen phosphorylase"/>
    <property type="match status" value="1"/>
</dbReference>
<dbReference type="PANTHER" id="PTHR12867">
    <property type="entry name" value="GLYCOSYL TRANSFERASE-RELATED"/>
    <property type="match status" value="1"/>
</dbReference>
<keyword evidence="5" id="KW-0256">Endoplasmic reticulum</keyword>
<evidence type="ECO:0000313" key="7">
    <source>
        <dbReference type="EMBL" id="KAA9084153.1"/>
    </source>
</evidence>